<proteinExistence type="predicted"/>
<dbReference type="GeneID" id="27363671"/>
<protein>
    <submittedName>
        <fullName evidence="2">Uncharacterized protein</fullName>
    </submittedName>
</protein>
<keyword evidence="3" id="KW-1185">Reference proteome</keyword>
<reference evidence="2 3" key="1">
    <citation type="submission" date="2015-01" db="EMBL/GenBank/DDBJ databases">
        <title>The Genome Sequence of Exophiala oligosperma CBS72588.</title>
        <authorList>
            <consortium name="The Broad Institute Genomics Platform"/>
            <person name="Cuomo C."/>
            <person name="de Hoog S."/>
            <person name="Gorbushina A."/>
            <person name="Stielow B."/>
            <person name="Teixiera M."/>
            <person name="Abouelleil A."/>
            <person name="Chapman S.B."/>
            <person name="Priest M."/>
            <person name="Young S.K."/>
            <person name="Wortman J."/>
            <person name="Nusbaum C."/>
            <person name="Birren B."/>
        </authorList>
    </citation>
    <scope>NUCLEOTIDE SEQUENCE [LARGE SCALE GENOMIC DNA]</scope>
    <source>
        <strain evidence="2 3">CBS 72588</strain>
    </source>
</reference>
<keyword evidence="1" id="KW-0472">Membrane</keyword>
<dbReference type="GO" id="GO:0006629">
    <property type="term" value="P:lipid metabolic process"/>
    <property type="evidence" value="ECO:0007669"/>
    <property type="project" value="InterPro"/>
</dbReference>
<dbReference type="OrthoDB" id="7984201at2759"/>
<organism evidence="2 3">
    <name type="scientific">Exophiala oligosperma</name>
    <dbReference type="NCBI Taxonomy" id="215243"/>
    <lineage>
        <taxon>Eukaryota</taxon>
        <taxon>Fungi</taxon>
        <taxon>Dikarya</taxon>
        <taxon>Ascomycota</taxon>
        <taxon>Pezizomycotina</taxon>
        <taxon>Eurotiomycetes</taxon>
        <taxon>Chaetothyriomycetidae</taxon>
        <taxon>Chaetothyriales</taxon>
        <taxon>Herpotrichiellaceae</taxon>
        <taxon>Exophiala</taxon>
    </lineage>
</organism>
<evidence type="ECO:0000313" key="2">
    <source>
        <dbReference type="EMBL" id="KIW36083.1"/>
    </source>
</evidence>
<dbReference type="STRING" id="215243.A0A0D2CYG5"/>
<keyword evidence="1" id="KW-1133">Transmembrane helix</keyword>
<dbReference type="GO" id="GO:0008081">
    <property type="term" value="F:phosphoric diester hydrolase activity"/>
    <property type="evidence" value="ECO:0007669"/>
    <property type="project" value="InterPro"/>
</dbReference>
<evidence type="ECO:0000313" key="3">
    <source>
        <dbReference type="Proteomes" id="UP000053342"/>
    </source>
</evidence>
<dbReference type="EMBL" id="KN847375">
    <property type="protein sequence ID" value="KIW36083.1"/>
    <property type="molecule type" value="Genomic_DNA"/>
</dbReference>
<dbReference type="HOGENOM" id="CLU_2109031_0_0_1"/>
<dbReference type="AlphaFoldDB" id="A0A0D2CYG5"/>
<keyword evidence="1" id="KW-0812">Transmembrane</keyword>
<dbReference type="InterPro" id="IPR017946">
    <property type="entry name" value="PLC-like_Pdiesterase_TIM-brl"/>
</dbReference>
<feature type="transmembrane region" description="Helical" evidence="1">
    <location>
        <begin position="96"/>
        <end position="114"/>
    </location>
</feature>
<dbReference type="VEuPathDB" id="FungiDB:PV06_11597"/>
<accession>A0A0D2CYG5</accession>
<dbReference type="RefSeq" id="XP_016256299.1">
    <property type="nucleotide sequence ID" value="XM_016413303.1"/>
</dbReference>
<gene>
    <name evidence="2" type="ORF">PV06_11597</name>
</gene>
<sequence>MMLMNHNLNQNFSIKGVEILVPYWTKLDQTNADHGNGSVGDAARHCETAWSRSPNFLLVDYYKDGNYPGSVFAVAAEANSLSYAHSGSSDQLTAKITDVIFVYLGSVLIFMLIWS</sequence>
<name>A0A0D2CYG5_9EURO</name>
<dbReference type="Pfam" id="PF26146">
    <property type="entry name" value="PI-PLC_X"/>
    <property type="match status" value="1"/>
</dbReference>
<evidence type="ECO:0000256" key="1">
    <source>
        <dbReference type="SAM" id="Phobius"/>
    </source>
</evidence>
<dbReference type="SUPFAM" id="SSF51695">
    <property type="entry name" value="PLC-like phosphodiesterases"/>
    <property type="match status" value="1"/>
</dbReference>
<dbReference type="Proteomes" id="UP000053342">
    <property type="component" value="Unassembled WGS sequence"/>
</dbReference>